<feature type="domain" description="Cadherin" evidence="12">
    <location>
        <begin position="194"/>
        <end position="302"/>
    </location>
</feature>
<feature type="domain" description="Cadherin" evidence="12">
    <location>
        <begin position="836"/>
        <end position="928"/>
    </location>
</feature>
<dbReference type="CDD" id="cd11304">
    <property type="entry name" value="Cadherin_repeat"/>
    <property type="match status" value="6"/>
</dbReference>
<evidence type="ECO:0000256" key="9">
    <source>
        <dbReference type="SAM" id="MobiDB-lite"/>
    </source>
</evidence>
<keyword evidence="3" id="KW-0677">Repeat</keyword>
<dbReference type="GO" id="GO:0007156">
    <property type="term" value="P:homophilic cell adhesion via plasma membrane adhesion molecules"/>
    <property type="evidence" value="ECO:0007669"/>
    <property type="project" value="InterPro"/>
</dbReference>
<evidence type="ECO:0000259" key="12">
    <source>
        <dbReference type="PROSITE" id="PS50268"/>
    </source>
</evidence>
<feature type="transmembrane region" description="Helical" evidence="10">
    <location>
        <begin position="962"/>
        <end position="987"/>
    </location>
</feature>
<name>A0A0R3W872_TAEAS</name>
<dbReference type="STRING" id="60517.A0A0R3W872"/>
<evidence type="ECO:0000256" key="10">
    <source>
        <dbReference type="SAM" id="Phobius"/>
    </source>
</evidence>
<evidence type="ECO:0000256" key="11">
    <source>
        <dbReference type="SAM" id="SignalP"/>
    </source>
</evidence>
<sequence length="1457" mass="161387">MLALTLRIILIFPLVFTRRIYEDGQGIFAYDKIELQVYENTTVGSIVLPDLREYLQISPDRQVRLGPGAFSSFFSLTKNHSLLVQSSLDLESGELCRAEESCCRSEDVAKEDSYLLYSHFTPSCKIRAVVLADNGESTPLKPIGRIVAIIQDLNDHAPEFILPKNDANSVVQSIHIPFLEGFKGVGEKFQLPKAKDKDFLPENSMLTYSIAMKKSDLVRFSESARNEIPVSGGSPAWVGVGPFRLTYKPKEDTLTLEVARELDRESQSEYELALEAEDGEGQKATLMIQVHVLDVNEYEPRFVDVRPIGTTEVSRTPDSSRRVVQIYENATVHLPFIQVIAEDKDAPPANQIAYKFAPSFHLSDAATVFSIDSNTGKISLERPLDFEETKRYVITVQATDANYEPNVGEMKVLSHSLQKVNEAIASSIRKEPKTATLTLEIVVNDCNDHAPEIKLQGTVSSAAGSMKAGVDELTVMENAPPGTSLVFFSASDRDQGDAGVPQCHLLNWTENFRIYNFSDFFSLETTKELDREIQPQYLLTIECFDNGNPRQYSQKQLRVVLLDVNDEAPTFQHPLYSFHTMENSPPRTKLTPGSNSYINPVVAFDKDINSTITYHLEPATTADSDQRNMFDYQLFDVDTDSGTLYTKSKLDREQKANHKFNLCANDGVHKACTSIVVHLDDVNDNPPLFDKETYIVRLVENTQFYEPLITFHVTDMDIGNQGFSIVIEAPQLTSNASDIENITDNLNHFFTIRDNKLFLRQPLDREAKSHYHFFVRVTDLQSSGSDSVQEGLSSTAEVFVEVCDTNDNAPVFIFPNASAANEGGNQLNVSCRETMGSSVGRVVAIDLDLEQNGTVVYSVIQGPVSNELFYLDKQSGELFVNSGRLSENCDSVFLLVISADDMGPPSSKMGRPVPVERLLIRLKDQPTLAEYMSLNSQQPTNTKQRNDSRGDKKYFGLPAKTMLSIVLGGCIVFLTGLFLAWLILTLISRSKRRQRERREGTPCQPVASHCCEARTLLSDGKHEVFVHPTGHFPHGLGLNGNRQFMQCTLGEKDESLGLRVGQMCSFAAELNPDGSISSRASPYGQGVNVDTNKPLKTGGFISRISTNNISRSSPMNFKTAVTLSAVEPLQQPGQNKVTGANILETNATANLPGEESSFVIMPGDAVHVPAPIRSNSRSLITHVNVCVLSSKLERAQHRTPINEKFIIPACSGDSARYLLFPALSTPSTAMISIASTSHTDTAAHSFLRPTQNMSTNSSFNPRRRSQCVSEENKEKLYQSRAVNRSLHPFLTPPPKRKPLKPGETDEVLENVHFMYADNLYTPLAESPTSSQAPCENQYLIITRRGAEMAPVYNTIGRPVPRGSSLPRSLHGCSCSLERVGEKQAVLDHIDEVSGVFLVPSVSSPSHSPKSGLNNSMRSALHPKSIHRFEEVNSPVAPATARLRADYISLEDLFSSCV</sequence>
<keyword evidence="14" id="KW-1185">Reference proteome</keyword>
<dbReference type="GO" id="GO:0005509">
    <property type="term" value="F:calcium ion binding"/>
    <property type="evidence" value="ECO:0007669"/>
    <property type="project" value="UniProtKB-UniRule"/>
</dbReference>
<dbReference type="Gene3D" id="2.60.40.60">
    <property type="entry name" value="Cadherins"/>
    <property type="match status" value="6"/>
</dbReference>
<dbReference type="OrthoDB" id="6252479at2759"/>
<dbReference type="WBParaSite" id="TASK_0000654001-mRNA-1">
    <property type="protein sequence ID" value="TASK_0000654001-mRNA-1"/>
    <property type="gene ID" value="TASK_0000654001"/>
</dbReference>
<feature type="region of interest" description="Disordered" evidence="9">
    <location>
        <begin position="1250"/>
        <end position="1269"/>
    </location>
</feature>
<evidence type="ECO:0000256" key="3">
    <source>
        <dbReference type="ARBA" id="ARBA00022737"/>
    </source>
</evidence>
<comment type="subcellular location">
    <subcellularLocation>
        <location evidence="1">Membrane</location>
        <topology evidence="1">Single-pass membrane protein</topology>
    </subcellularLocation>
</comment>
<evidence type="ECO:0000256" key="1">
    <source>
        <dbReference type="ARBA" id="ARBA00004167"/>
    </source>
</evidence>
<dbReference type="PRINTS" id="PR00205">
    <property type="entry name" value="CADHERIN"/>
</dbReference>
<keyword evidence="7" id="KW-0325">Glycoprotein</keyword>
<dbReference type="EMBL" id="UYRS01018511">
    <property type="protein sequence ID" value="VDK36911.1"/>
    <property type="molecule type" value="Genomic_DNA"/>
</dbReference>
<keyword evidence="11" id="KW-0732">Signal</keyword>
<dbReference type="InterPro" id="IPR002126">
    <property type="entry name" value="Cadherin-like_dom"/>
</dbReference>
<keyword evidence="2 10" id="KW-0812">Transmembrane</keyword>
<dbReference type="InterPro" id="IPR020894">
    <property type="entry name" value="Cadherin_CS"/>
</dbReference>
<feature type="domain" description="Cadherin" evidence="12">
    <location>
        <begin position="690"/>
        <end position="812"/>
    </location>
</feature>
<dbReference type="PANTHER" id="PTHR24028">
    <property type="entry name" value="CADHERIN-87A"/>
    <property type="match status" value="1"/>
</dbReference>
<accession>A0A0R3W872</accession>
<gene>
    <name evidence="13" type="ORF">TASK_LOCUS6541</name>
</gene>
<dbReference type="SUPFAM" id="SSF49313">
    <property type="entry name" value="Cadherin-like"/>
    <property type="match status" value="6"/>
</dbReference>
<feature type="signal peptide" evidence="11">
    <location>
        <begin position="1"/>
        <end position="17"/>
    </location>
</feature>
<dbReference type="PANTHER" id="PTHR24028:SF146">
    <property type="entry name" value="CADHERIN 96CB, ISOFORM D-RELATED"/>
    <property type="match status" value="1"/>
</dbReference>
<dbReference type="SMART" id="SM00112">
    <property type="entry name" value="CA"/>
    <property type="match status" value="6"/>
</dbReference>
<evidence type="ECO:0000256" key="6">
    <source>
        <dbReference type="ARBA" id="ARBA00023136"/>
    </source>
</evidence>
<dbReference type="InterPro" id="IPR050174">
    <property type="entry name" value="Protocadherin/Cadherin-CA"/>
</dbReference>
<dbReference type="PROSITE" id="PS00232">
    <property type="entry name" value="CADHERIN_1"/>
    <property type="match status" value="1"/>
</dbReference>
<dbReference type="Proteomes" id="UP000282613">
    <property type="component" value="Unassembled WGS sequence"/>
</dbReference>
<reference evidence="15" key="1">
    <citation type="submission" date="2017-02" db="UniProtKB">
        <authorList>
            <consortium name="WormBaseParasite"/>
        </authorList>
    </citation>
    <scope>IDENTIFICATION</scope>
</reference>
<feature type="domain" description="Cadherin" evidence="12">
    <location>
        <begin position="318"/>
        <end position="453"/>
    </location>
</feature>
<dbReference type="Pfam" id="PF00028">
    <property type="entry name" value="Cadherin"/>
    <property type="match status" value="5"/>
</dbReference>
<keyword evidence="4 8" id="KW-0106">Calcium</keyword>
<evidence type="ECO:0000313" key="13">
    <source>
        <dbReference type="EMBL" id="VDK36911.1"/>
    </source>
</evidence>
<evidence type="ECO:0000313" key="14">
    <source>
        <dbReference type="Proteomes" id="UP000282613"/>
    </source>
</evidence>
<evidence type="ECO:0000256" key="2">
    <source>
        <dbReference type="ARBA" id="ARBA00022692"/>
    </source>
</evidence>
<proteinExistence type="predicted"/>
<reference evidence="13 14" key="2">
    <citation type="submission" date="2018-11" db="EMBL/GenBank/DDBJ databases">
        <authorList>
            <consortium name="Pathogen Informatics"/>
        </authorList>
    </citation>
    <scope>NUCLEOTIDE SEQUENCE [LARGE SCALE GENOMIC DNA]</scope>
</reference>
<protein>
    <submittedName>
        <fullName evidence="15">Cadherin domain-containing protein</fullName>
    </submittedName>
</protein>
<keyword evidence="6 10" id="KW-0472">Membrane</keyword>
<evidence type="ECO:0000256" key="8">
    <source>
        <dbReference type="PROSITE-ProRule" id="PRU00043"/>
    </source>
</evidence>
<feature type="domain" description="Cadherin" evidence="12">
    <location>
        <begin position="572"/>
        <end position="689"/>
    </location>
</feature>
<feature type="compositionally biased region" description="Polar residues" evidence="9">
    <location>
        <begin position="1250"/>
        <end position="1260"/>
    </location>
</feature>
<feature type="chain" id="PRO_5043132648" evidence="11">
    <location>
        <begin position="18"/>
        <end position="1457"/>
    </location>
</feature>
<organism evidence="15">
    <name type="scientific">Taenia asiatica</name>
    <name type="common">Asian tapeworm</name>
    <dbReference type="NCBI Taxonomy" id="60517"/>
    <lineage>
        <taxon>Eukaryota</taxon>
        <taxon>Metazoa</taxon>
        <taxon>Spiralia</taxon>
        <taxon>Lophotrochozoa</taxon>
        <taxon>Platyhelminthes</taxon>
        <taxon>Cestoda</taxon>
        <taxon>Eucestoda</taxon>
        <taxon>Cyclophyllidea</taxon>
        <taxon>Taeniidae</taxon>
        <taxon>Taenia</taxon>
    </lineage>
</organism>
<evidence type="ECO:0000313" key="15">
    <source>
        <dbReference type="WBParaSite" id="TASK_0000654001-mRNA-1"/>
    </source>
</evidence>
<dbReference type="GO" id="GO:0005886">
    <property type="term" value="C:plasma membrane"/>
    <property type="evidence" value="ECO:0007669"/>
    <property type="project" value="InterPro"/>
</dbReference>
<evidence type="ECO:0000256" key="7">
    <source>
        <dbReference type="ARBA" id="ARBA00023180"/>
    </source>
</evidence>
<dbReference type="PROSITE" id="PS50268">
    <property type="entry name" value="CADHERIN_2"/>
    <property type="match status" value="6"/>
</dbReference>
<evidence type="ECO:0000256" key="4">
    <source>
        <dbReference type="ARBA" id="ARBA00022837"/>
    </source>
</evidence>
<feature type="domain" description="Cadherin" evidence="12">
    <location>
        <begin position="467"/>
        <end position="571"/>
    </location>
</feature>
<feature type="compositionally biased region" description="Polar residues" evidence="9">
    <location>
        <begin position="933"/>
        <end position="943"/>
    </location>
</feature>
<keyword evidence="5 10" id="KW-1133">Transmembrane helix</keyword>
<feature type="region of interest" description="Disordered" evidence="9">
    <location>
        <begin position="931"/>
        <end position="951"/>
    </location>
</feature>
<dbReference type="InterPro" id="IPR015919">
    <property type="entry name" value="Cadherin-like_sf"/>
</dbReference>
<evidence type="ECO:0000256" key="5">
    <source>
        <dbReference type="ARBA" id="ARBA00022989"/>
    </source>
</evidence>